<dbReference type="AlphaFoldDB" id="A0A0D3I788"/>
<dbReference type="GeneID" id="17253371"/>
<dbReference type="KEGG" id="ehx:EMIHUDRAFT_350817"/>
<protein>
    <submittedName>
        <fullName evidence="2">Uncharacterized protein</fullName>
    </submittedName>
</protein>
<dbReference type="HOGENOM" id="CLU_2270822_0_0_1"/>
<dbReference type="PaxDb" id="2903-EOD07123"/>
<evidence type="ECO:0000256" key="1">
    <source>
        <dbReference type="SAM" id="MobiDB-lite"/>
    </source>
</evidence>
<proteinExistence type="predicted"/>
<feature type="region of interest" description="Disordered" evidence="1">
    <location>
        <begin position="78"/>
        <end position="103"/>
    </location>
</feature>
<sequence length="103" mass="10149">MLKLELVPAAGDKLVLKLSPPPPLADKQASLADNTTVIDSGGGNAVGIPSEPVSLKDGIGVLNTVDDPAGAKAVVIPSESEPSPLKDGIDAGGGKVAGELSPM</sequence>
<name>A0A0D3I788_EMIH1</name>
<dbReference type="EnsemblProtists" id="EOD07123">
    <property type="protein sequence ID" value="EOD07123"/>
    <property type="gene ID" value="EMIHUDRAFT_350817"/>
</dbReference>
<dbReference type="RefSeq" id="XP_005759552.1">
    <property type="nucleotide sequence ID" value="XM_005759495.1"/>
</dbReference>
<accession>A0A0D3I788</accession>
<dbReference type="Proteomes" id="UP000013827">
    <property type="component" value="Unassembled WGS sequence"/>
</dbReference>
<evidence type="ECO:0000313" key="2">
    <source>
        <dbReference type="EnsemblProtists" id="EOD07123"/>
    </source>
</evidence>
<organism evidence="2 3">
    <name type="scientific">Emiliania huxleyi (strain CCMP1516)</name>
    <dbReference type="NCBI Taxonomy" id="280463"/>
    <lineage>
        <taxon>Eukaryota</taxon>
        <taxon>Haptista</taxon>
        <taxon>Haptophyta</taxon>
        <taxon>Prymnesiophyceae</taxon>
        <taxon>Isochrysidales</taxon>
        <taxon>Noelaerhabdaceae</taxon>
        <taxon>Emiliania</taxon>
    </lineage>
</organism>
<reference evidence="3" key="1">
    <citation type="journal article" date="2013" name="Nature">
        <title>Pan genome of the phytoplankton Emiliania underpins its global distribution.</title>
        <authorList>
            <person name="Read B.A."/>
            <person name="Kegel J."/>
            <person name="Klute M.J."/>
            <person name="Kuo A."/>
            <person name="Lefebvre S.C."/>
            <person name="Maumus F."/>
            <person name="Mayer C."/>
            <person name="Miller J."/>
            <person name="Monier A."/>
            <person name="Salamov A."/>
            <person name="Young J."/>
            <person name="Aguilar M."/>
            <person name="Claverie J.M."/>
            <person name="Frickenhaus S."/>
            <person name="Gonzalez K."/>
            <person name="Herman E.K."/>
            <person name="Lin Y.C."/>
            <person name="Napier J."/>
            <person name="Ogata H."/>
            <person name="Sarno A.F."/>
            <person name="Shmutz J."/>
            <person name="Schroeder D."/>
            <person name="de Vargas C."/>
            <person name="Verret F."/>
            <person name="von Dassow P."/>
            <person name="Valentin K."/>
            <person name="Van de Peer Y."/>
            <person name="Wheeler G."/>
            <person name="Dacks J.B."/>
            <person name="Delwiche C.F."/>
            <person name="Dyhrman S.T."/>
            <person name="Glockner G."/>
            <person name="John U."/>
            <person name="Richards T."/>
            <person name="Worden A.Z."/>
            <person name="Zhang X."/>
            <person name="Grigoriev I.V."/>
            <person name="Allen A.E."/>
            <person name="Bidle K."/>
            <person name="Borodovsky M."/>
            <person name="Bowler C."/>
            <person name="Brownlee C."/>
            <person name="Cock J.M."/>
            <person name="Elias M."/>
            <person name="Gladyshev V.N."/>
            <person name="Groth M."/>
            <person name="Guda C."/>
            <person name="Hadaegh A."/>
            <person name="Iglesias-Rodriguez M.D."/>
            <person name="Jenkins J."/>
            <person name="Jones B.M."/>
            <person name="Lawson T."/>
            <person name="Leese F."/>
            <person name="Lindquist E."/>
            <person name="Lobanov A."/>
            <person name="Lomsadze A."/>
            <person name="Malik S.B."/>
            <person name="Marsh M.E."/>
            <person name="Mackinder L."/>
            <person name="Mock T."/>
            <person name="Mueller-Roeber B."/>
            <person name="Pagarete A."/>
            <person name="Parker M."/>
            <person name="Probert I."/>
            <person name="Quesneville H."/>
            <person name="Raines C."/>
            <person name="Rensing S.A."/>
            <person name="Riano-Pachon D.M."/>
            <person name="Richier S."/>
            <person name="Rokitta S."/>
            <person name="Shiraiwa Y."/>
            <person name="Soanes D.M."/>
            <person name="van der Giezen M."/>
            <person name="Wahlund T.M."/>
            <person name="Williams B."/>
            <person name="Wilson W."/>
            <person name="Wolfe G."/>
            <person name="Wurch L.L."/>
        </authorList>
    </citation>
    <scope>NUCLEOTIDE SEQUENCE</scope>
</reference>
<keyword evidence="3" id="KW-1185">Reference proteome</keyword>
<reference evidence="2" key="2">
    <citation type="submission" date="2024-10" db="UniProtKB">
        <authorList>
            <consortium name="EnsemblProtists"/>
        </authorList>
    </citation>
    <scope>IDENTIFICATION</scope>
</reference>
<evidence type="ECO:0000313" key="3">
    <source>
        <dbReference type="Proteomes" id="UP000013827"/>
    </source>
</evidence>